<dbReference type="GO" id="GO:0140933">
    <property type="term" value="F:5'-(N(7)-methylguanosine 5'-triphospho)-[mRNA] hydrolase activity"/>
    <property type="evidence" value="ECO:0007669"/>
    <property type="project" value="InterPro"/>
</dbReference>
<dbReference type="GO" id="GO:0000290">
    <property type="term" value="P:deadenylation-dependent decapping of nuclear-transcribed mRNA"/>
    <property type="evidence" value="ECO:0007669"/>
    <property type="project" value="InterPro"/>
</dbReference>
<dbReference type="GO" id="GO:0000932">
    <property type="term" value="C:P-body"/>
    <property type="evidence" value="ECO:0007669"/>
    <property type="project" value="TreeGrafter"/>
</dbReference>
<evidence type="ECO:0000256" key="8">
    <source>
        <dbReference type="ARBA" id="ARBA00023211"/>
    </source>
</evidence>
<evidence type="ECO:0000256" key="5">
    <source>
        <dbReference type="ARBA" id="ARBA00022723"/>
    </source>
</evidence>
<dbReference type="GO" id="GO:0003723">
    <property type="term" value="F:RNA binding"/>
    <property type="evidence" value="ECO:0007669"/>
    <property type="project" value="UniProtKB-KW"/>
</dbReference>
<evidence type="ECO:0000256" key="1">
    <source>
        <dbReference type="ARBA" id="ARBA00001936"/>
    </source>
</evidence>
<dbReference type="Proteomes" id="UP000193560">
    <property type="component" value="Unassembled WGS sequence"/>
</dbReference>
<proteinExistence type="inferred from homology"/>
<comment type="subcellular location">
    <subcellularLocation>
        <location evidence="2">Cytoplasm</location>
    </subcellularLocation>
</comment>
<dbReference type="CDD" id="cd03672">
    <property type="entry name" value="NUDIX_Dcp2p_Nudt20"/>
    <property type="match status" value="1"/>
</dbReference>
<protein>
    <submittedName>
        <fullName evidence="10">NUDIX hydrolase domain-like protein</fullName>
    </submittedName>
</protein>
<dbReference type="InterPro" id="IPR044099">
    <property type="entry name" value="Dcp2_NUDIX"/>
</dbReference>
<dbReference type="PANTHER" id="PTHR23114">
    <property type="entry name" value="M7GPPPN-MRNA HYDROLASE"/>
    <property type="match status" value="1"/>
</dbReference>
<accession>A0A1X2I7X7</accession>
<reference evidence="10 11" key="1">
    <citation type="submission" date="2016-07" db="EMBL/GenBank/DDBJ databases">
        <title>Pervasive Adenine N6-methylation of Active Genes in Fungi.</title>
        <authorList>
            <consortium name="DOE Joint Genome Institute"/>
            <person name="Mondo S.J."/>
            <person name="Dannebaum R.O."/>
            <person name="Kuo R.C."/>
            <person name="Labutti K."/>
            <person name="Haridas S."/>
            <person name="Kuo A."/>
            <person name="Salamov A."/>
            <person name="Ahrendt S.R."/>
            <person name="Lipzen A."/>
            <person name="Sullivan W."/>
            <person name="Andreopoulos W.B."/>
            <person name="Clum A."/>
            <person name="Lindquist E."/>
            <person name="Daum C."/>
            <person name="Ramamoorthy G.K."/>
            <person name="Gryganskyi A."/>
            <person name="Culley D."/>
            <person name="Magnuson J.K."/>
            <person name="James T.Y."/>
            <person name="O'Malley M.A."/>
            <person name="Stajich J.E."/>
            <person name="Spatafora J.W."/>
            <person name="Visel A."/>
            <person name="Grigoriev I.V."/>
        </authorList>
    </citation>
    <scope>NUCLEOTIDE SEQUENCE [LARGE SCALE GENOMIC DNA]</scope>
    <source>
        <strain evidence="10 11">NRRL 1336</strain>
    </source>
</reference>
<keyword evidence="7" id="KW-0694">RNA-binding</keyword>
<name>A0A1X2I7X7_9FUNG</name>
<dbReference type="STRING" id="90262.A0A1X2I7X7"/>
<keyword evidence="11" id="KW-1185">Reference proteome</keyword>
<comment type="cofactor">
    <cofactor evidence="1">
        <name>Mn(2+)</name>
        <dbReference type="ChEBI" id="CHEBI:29035"/>
    </cofactor>
</comment>
<evidence type="ECO:0000256" key="7">
    <source>
        <dbReference type="ARBA" id="ARBA00022884"/>
    </source>
</evidence>
<dbReference type="PANTHER" id="PTHR23114:SF17">
    <property type="entry name" value="M7GPPPN-MRNA HYDROLASE"/>
    <property type="match status" value="1"/>
</dbReference>
<sequence length="189" mass="21995">MTYRLRVPVCGAIILNPTMDKCLLVKGWSSKAGWGFPKGKINQNEENDNCAVREVLEETGYDISPLLRKNDYIEITLKEQRIRLYIIIGVPENTHFTPQTRKEISQIEWMPLNDLPTFKAMDPQQNGQLNYAKQGSKRLYMVVPFMSKLKSFLNHRRKGQRKTNHQDGSARIAKNRQDFLYENTIHVVE</sequence>
<keyword evidence="4" id="KW-0963">Cytoplasm</keyword>
<dbReference type="InterPro" id="IPR015797">
    <property type="entry name" value="NUDIX_hydrolase-like_dom_sf"/>
</dbReference>
<comment type="caution">
    <text evidence="10">The sequence shown here is derived from an EMBL/GenBank/DDBJ whole genome shotgun (WGS) entry which is preliminary data.</text>
</comment>
<keyword evidence="6 10" id="KW-0378">Hydrolase</keyword>
<dbReference type="GO" id="GO:0000184">
    <property type="term" value="P:nuclear-transcribed mRNA catabolic process, nonsense-mediated decay"/>
    <property type="evidence" value="ECO:0007669"/>
    <property type="project" value="InterPro"/>
</dbReference>
<keyword evidence="8" id="KW-0464">Manganese</keyword>
<dbReference type="FunFam" id="3.90.79.10:FF:000003">
    <property type="entry name" value="M7GpppN-mRNA hydrolase isoform 2"/>
    <property type="match status" value="1"/>
</dbReference>
<dbReference type="EMBL" id="MCGE01000022">
    <property type="protein sequence ID" value="ORZ11255.1"/>
    <property type="molecule type" value="Genomic_DNA"/>
</dbReference>
<evidence type="ECO:0000313" key="11">
    <source>
        <dbReference type="Proteomes" id="UP000193560"/>
    </source>
</evidence>
<dbReference type="OrthoDB" id="18996at2759"/>
<dbReference type="InterPro" id="IPR020084">
    <property type="entry name" value="NUDIX_hydrolase_CS"/>
</dbReference>
<feature type="domain" description="Nudix hydrolase" evidence="9">
    <location>
        <begin position="5"/>
        <end position="137"/>
    </location>
</feature>
<comment type="similarity">
    <text evidence="3">Belongs to the Nudix hydrolase family. DCP2 subfamily.</text>
</comment>
<dbReference type="InterPro" id="IPR000086">
    <property type="entry name" value="NUDIX_hydrolase_dom"/>
</dbReference>
<dbReference type="PROSITE" id="PS51462">
    <property type="entry name" value="NUDIX"/>
    <property type="match status" value="1"/>
</dbReference>
<dbReference type="SUPFAM" id="SSF55811">
    <property type="entry name" value="Nudix"/>
    <property type="match status" value="1"/>
</dbReference>
<dbReference type="PROSITE" id="PS00893">
    <property type="entry name" value="NUDIX_BOX"/>
    <property type="match status" value="1"/>
</dbReference>
<dbReference type="AlphaFoldDB" id="A0A1X2I7X7"/>
<dbReference type="Pfam" id="PF00293">
    <property type="entry name" value="NUDIX"/>
    <property type="match status" value="1"/>
</dbReference>
<evidence type="ECO:0000259" key="9">
    <source>
        <dbReference type="PROSITE" id="PS51462"/>
    </source>
</evidence>
<evidence type="ECO:0000313" key="10">
    <source>
        <dbReference type="EMBL" id="ORZ11255.1"/>
    </source>
</evidence>
<evidence type="ECO:0000256" key="4">
    <source>
        <dbReference type="ARBA" id="ARBA00022490"/>
    </source>
</evidence>
<gene>
    <name evidence="10" type="ORF">BCR42DRAFT_454271</name>
</gene>
<organism evidence="10 11">
    <name type="scientific">Absidia repens</name>
    <dbReference type="NCBI Taxonomy" id="90262"/>
    <lineage>
        <taxon>Eukaryota</taxon>
        <taxon>Fungi</taxon>
        <taxon>Fungi incertae sedis</taxon>
        <taxon>Mucoromycota</taxon>
        <taxon>Mucoromycotina</taxon>
        <taxon>Mucoromycetes</taxon>
        <taxon>Mucorales</taxon>
        <taxon>Cunninghamellaceae</taxon>
        <taxon>Absidia</taxon>
    </lineage>
</organism>
<evidence type="ECO:0000256" key="2">
    <source>
        <dbReference type="ARBA" id="ARBA00004496"/>
    </source>
</evidence>
<keyword evidence="5" id="KW-0479">Metal-binding</keyword>
<evidence type="ECO:0000256" key="6">
    <source>
        <dbReference type="ARBA" id="ARBA00022801"/>
    </source>
</evidence>
<dbReference type="GO" id="GO:0046872">
    <property type="term" value="F:metal ion binding"/>
    <property type="evidence" value="ECO:0007669"/>
    <property type="project" value="UniProtKB-KW"/>
</dbReference>
<dbReference type="Gene3D" id="3.90.79.10">
    <property type="entry name" value="Nucleoside Triphosphate Pyrophosphohydrolase"/>
    <property type="match status" value="1"/>
</dbReference>
<evidence type="ECO:0000256" key="3">
    <source>
        <dbReference type="ARBA" id="ARBA00005279"/>
    </source>
</evidence>